<sequence>MRSSLIYTTESKAKNDNFFEYLQKRNTEPAAVLRNCHLIDEIGKHEALNVFVNHSRIEKLRCPGNET</sequence>
<reference evidence="1 2" key="1">
    <citation type="submission" date="2019-06" db="EMBL/GenBank/DDBJ databases">
        <title>Genome Sequence of the Brown Rot Fungal Pathogen Monilinia fructicola.</title>
        <authorList>
            <person name="De Miccolis Angelini R.M."/>
            <person name="Landi L."/>
            <person name="Abate D."/>
            <person name="Pollastro S."/>
            <person name="Romanazzi G."/>
            <person name="Faretra F."/>
        </authorList>
    </citation>
    <scope>NUCLEOTIDE SEQUENCE [LARGE SCALE GENOMIC DNA]</scope>
    <source>
        <strain evidence="1 2">Mfrc123</strain>
    </source>
</reference>
<gene>
    <name evidence="1" type="ORF">EYC84_001410</name>
</gene>
<dbReference type="EMBL" id="VICG01000005">
    <property type="protein sequence ID" value="KAA8571407.1"/>
    <property type="molecule type" value="Genomic_DNA"/>
</dbReference>
<evidence type="ECO:0000313" key="2">
    <source>
        <dbReference type="Proteomes" id="UP000322873"/>
    </source>
</evidence>
<dbReference type="Proteomes" id="UP000322873">
    <property type="component" value="Unassembled WGS sequence"/>
</dbReference>
<proteinExistence type="predicted"/>
<organism evidence="1 2">
    <name type="scientific">Monilinia fructicola</name>
    <name type="common">Brown rot fungus</name>
    <name type="synonym">Ciboria fructicola</name>
    <dbReference type="NCBI Taxonomy" id="38448"/>
    <lineage>
        <taxon>Eukaryota</taxon>
        <taxon>Fungi</taxon>
        <taxon>Dikarya</taxon>
        <taxon>Ascomycota</taxon>
        <taxon>Pezizomycotina</taxon>
        <taxon>Leotiomycetes</taxon>
        <taxon>Helotiales</taxon>
        <taxon>Sclerotiniaceae</taxon>
        <taxon>Monilinia</taxon>
    </lineage>
</organism>
<evidence type="ECO:0000313" key="1">
    <source>
        <dbReference type="EMBL" id="KAA8571407.1"/>
    </source>
</evidence>
<name>A0A5M9JRV1_MONFR</name>
<comment type="caution">
    <text evidence="1">The sequence shown here is derived from an EMBL/GenBank/DDBJ whole genome shotgun (WGS) entry which is preliminary data.</text>
</comment>
<accession>A0A5M9JRV1</accession>
<keyword evidence="2" id="KW-1185">Reference proteome</keyword>
<dbReference type="AlphaFoldDB" id="A0A5M9JRV1"/>
<protein>
    <submittedName>
        <fullName evidence="1">Uncharacterized protein</fullName>
    </submittedName>
</protein>